<dbReference type="InterPro" id="IPR015943">
    <property type="entry name" value="WD40/YVTN_repeat-like_dom_sf"/>
</dbReference>
<dbReference type="Gene3D" id="2.130.10.10">
    <property type="entry name" value="YVTN repeat-like/Quinoprotein amine dehydrogenase"/>
    <property type="match status" value="3"/>
</dbReference>
<comment type="subcellular location">
    <subcellularLocation>
        <location evidence="1">Cytoplasm</location>
    </subcellularLocation>
</comment>
<feature type="repeat" description="WD" evidence="9">
    <location>
        <begin position="380"/>
        <end position="413"/>
    </location>
</feature>
<dbReference type="PRINTS" id="PR00320">
    <property type="entry name" value="GPROTEINBRPT"/>
</dbReference>
<accession>A0A452HIH6</accession>
<feature type="repeat" description="WD" evidence="9">
    <location>
        <begin position="327"/>
        <end position="368"/>
    </location>
</feature>
<dbReference type="InterPro" id="IPR036322">
    <property type="entry name" value="WD40_repeat_dom_sf"/>
</dbReference>
<evidence type="ECO:0000259" key="12">
    <source>
        <dbReference type="Pfam" id="PF08232"/>
    </source>
</evidence>
<dbReference type="Pfam" id="PF00400">
    <property type="entry name" value="WD40"/>
    <property type="match status" value="5"/>
</dbReference>
<evidence type="ECO:0000256" key="11">
    <source>
        <dbReference type="SAM" id="MobiDB-lite"/>
    </source>
</evidence>
<reference evidence="13" key="3">
    <citation type="submission" date="2025-09" db="UniProtKB">
        <authorList>
            <consortium name="Ensembl"/>
        </authorList>
    </citation>
    <scope>IDENTIFICATION</scope>
</reference>
<evidence type="ECO:0000256" key="7">
    <source>
        <dbReference type="ARBA" id="ARBA00022860"/>
    </source>
</evidence>
<dbReference type="GO" id="GO:0005737">
    <property type="term" value="C:cytoplasm"/>
    <property type="evidence" value="ECO:0007669"/>
    <property type="project" value="UniProtKB-SubCell"/>
</dbReference>
<feature type="repeat" description="WD" evidence="9">
    <location>
        <begin position="566"/>
        <end position="607"/>
    </location>
</feature>
<dbReference type="InterPro" id="IPR020472">
    <property type="entry name" value="WD40_PAC1"/>
</dbReference>
<dbReference type="PROSITE" id="PS00678">
    <property type="entry name" value="WD_REPEATS_1"/>
    <property type="match status" value="2"/>
</dbReference>
<feature type="region of interest" description="Disordered" evidence="11">
    <location>
        <begin position="65"/>
        <end position="85"/>
    </location>
</feature>
<dbReference type="InterPro" id="IPR001680">
    <property type="entry name" value="WD40_rpt"/>
</dbReference>
<dbReference type="GO" id="GO:0030425">
    <property type="term" value="C:dendrite"/>
    <property type="evidence" value="ECO:0007669"/>
    <property type="project" value="TreeGrafter"/>
</dbReference>
<keyword evidence="5 9" id="KW-0853">WD repeat</keyword>
<evidence type="ECO:0000256" key="1">
    <source>
        <dbReference type="ARBA" id="ARBA00004496"/>
    </source>
</evidence>
<keyword evidence="3" id="KW-0963">Cytoplasm</keyword>
<evidence type="ECO:0000256" key="4">
    <source>
        <dbReference type="ARBA" id="ARBA00022553"/>
    </source>
</evidence>
<dbReference type="InterPro" id="IPR051488">
    <property type="entry name" value="WD_repeat_striatin"/>
</dbReference>
<dbReference type="InterPro" id="IPR013258">
    <property type="entry name" value="Striatin_N"/>
</dbReference>
<evidence type="ECO:0000313" key="13">
    <source>
        <dbReference type="Ensembl" id="ENSGAGP00000014698.1"/>
    </source>
</evidence>
<feature type="region of interest" description="Disordered" evidence="11">
    <location>
        <begin position="208"/>
        <end position="232"/>
    </location>
</feature>
<dbReference type="GO" id="GO:0044877">
    <property type="term" value="F:protein-containing complex binding"/>
    <property type="evidence" value="ECO:0007669"/>
    <property type="project" value="TreeGrafter"/>
</dbReference>
<evidence type="ECO:0000256" key="10">
    <source>
        <dbReference type="SAM" id="Coils"/>
    </source>
</evidence>
<organism evidence="13 14">
    <name type="scientific">Gopherus agassizii</name>
    <name type="common">Agassiz's desert tortoise</name>
    <dbReference type="NCBI Taxonomy" id="38772"/>
    <lineage>
        <taxon>Eukaryota</taxon>
        <taxon>Metazoa</taxon>
        <taxon>Chordata</taxon>
        <taxon>Craniata</taxon>
        <taxon>Vertebrata</taxon>
        <taxon>Euteleostomi</taxon>
        <taxon>Archelosauria</taxon>
        <taxon>Testudinata</taxon>
        <taxon>Testudines</taxon>
        <taxon>Cryptodira</taxon>
        <taxon>Durocryptodira</taxon>
        <taxon>Testudinoidea</taxon>
        <taxon>Testudinidae</taxon>
        <taxon>Gopherus</taxon>
    </lineage>
</organism>
<dbReference type="SMART" id="SM00320">
    <property type="entry name" value="WD40"/>
    <property type="match status" value="7"/>
</dbReference>
<evidence type="ECO:0000256" key="5">
    <source>
        <dbReference type="ARBA" id="ARBA00022574"/>
    </source>
</evidence>
<dbReference type="FunFam" id="1.20.5.300:FF:000001">
    <property type="entry name" value="striatin isoform X1"/>
    <property type="match status" value="1"/>
</dbReference>
<feature type="domain" description="Striatin N-terminal" evidence="12">
    <location>
        <begin position="1"/>
        <end position="113"/>
    </location>
</feature>
<feature type="coiled-coil region" evidence="10">
    <location>
        <begin position="4"/>
        <end position="31"/>
    </location>
</feature>
<dbReference type="FunFam" id="2.130.10.10:FF:000498">
    <property type="entry name" value="Striatin 3"/>
    <property type="match status" value="1"/>
</dbReference>
<dbReference type="Pfam" id="PF08232">
    <property type="entry name" value="Striatin"/>
    <property type="match status" value="1"/>
</dbReference>
<feature type="compositionally biased region" description="Basic and acidic residues" evidence="11">
    <location>
        <begin position="221"/>
        <end position="232"/>
    </location>
</feature>
<proteinExistence type="inferred from homology"/>
<reference evidence="13" key="2">
    <citation type="submission" date="2025-08" db="UniProtKB">
        <authorList>
            <consortium name="Ensembl"/>
        </authorList>
    </citation>
    <scope>IDENTIFICATION</scope>
</reference>
<keyword evidence="8 10" id="KW-0175">Coiled coil</keyword>
<dbReference type="CDD" id="cd00200">
    <property type="entry name" value="WD40"/>
    <property type="match status" value="1"/>
</dbReference>
<dbReference type="FunFam" id="2.130.10.10:FF:000058">
    <property type="entry name" value="striatin isoform X1"/>
    <property type="match status" value="1"/>
</dbReference>
<evidence type="ECO:0000256" key="3">
    <source>
        <dbReference type="ARBA" id="ARBA00022490"/>
    </source>
</evidence>
<evidence type="ECO:0000313" key="14">
    <source>
        <dbReference type="Proteomes" id="UP000291020"/>
    </source>
</evidence>
<dbReference type="GO" id="GO:0005516">
    <property type="term" value="F:calmodulin binding"/>
    <property type="evidence" value="ECO:0007669"/>
    <property type="project" value="UniProtKB-KW"/>
</dbReference>
<evidence type="ECO:0000256" key="8">
    <source>
        <dbReference type="ARBA" id="ARBA00023054"/>
    </source>
</evidence>
<dbReference type="PROSITE" id="PS50082">
    <property type="entry name" value="WD_REPEATS_2"/>
    <property type="match status" value="5"/>
</dbReference>
<dbReference type="Ensembl" id="ENSGAGT00000016806.1">
    <property type="protein sequence ID" value="ENSGAGP00000014698.1"/>
    <property type="gene ID" value="ENSGAGG00000011117.1"/>
</dbReference>
<evidence type="ECO:0000256" key="2">
    <source>
        <dbReference type="ARBA" id="ARBA00009616"/>
    </source>
</evidence>
<dbReference type="GO" id="GO:0051721">
    <property type="term" value="F:protein phosphatase 2A binding"/>
    <property type="evidence" value="ECO:0007669"/>
    <property type="project" value="TreeGrafter"/>
</dbReference>
<keyword evidence="14" id="KW-1185">Reference proteome</keyword>
<dbReference type="PROSITE" id="PS50294">
    <property type="entry name" value="WD_REPEATS_REGION"/>
    <property type="match status" value="4"/>
</dbReference>
<name>A0A452HIH6_9SAUR</name>
<evidence type="ECO:0000256" key="6">
    <source>
        <dbReference type="ARBA" id="ARBA00022737"/>
    </source>
</evidence>
<dbReference type="AlphaFoldDB" id="A0A452HIH6"/>
<evidence type="ECO:0000256" key="9">
    <source>
        <dbReference type="PROSITE-ProRule" id="PRU00221"/>
    </source>
</evidence>
<comment type="similarity">
    <text evidence="2">Belongs to the WD repeat striatin family.</text>
</comment>
<sequence length="644" mass="70616">EAEKSRWEAERAELQAQVAFLQGERKGQENLKTDLVRRIKMLEYALKQERSKYHKLKFGTELNQGEKRADLSEPVSNGPAETTSLESNPLVWKEGRQLLRQYLEEVGYTDTILDMRSKRVRSLLGRCSMELNGAVEPNDLGLGPAPGPTGLNGGESLLVRQIEEQIKSPPYPRLTLSSLCCQLATKPLMPEVEDEEDDEDSEDALNEFDFLGSGENGEGSGDARRTGDGNELESRRVKLQGMLADLRDVDGLPPKPSIPSAISNHPRSHEGSLGFSSDVFIMDTIGGGEVSLGDLADLTVTNDNELSCDLSDGKDAFKKTWNPKFTLRSHYDGIRALVFHHTESALVTASEDGTLKLWNLQKTVAAKKNAALDVEPVYAFRAHRGPVLSVAMGCNSEYCYSGGTDTKIHFWRVPDLSMDPYDSYDPGVLSNVLEGHTDAIWGLAFSPSKNRLASCSADGTVRIWDPSENPSCLSTYNTEREYGIPTSVVFASTDPAHVVAAFRTGNTVLYDLETSQPILTLESRAATGDQINHVVSHPTQPVTITAHDDRGIRFLDNRTGKALHSMVAHLDAVTCLAVDPNGVFLMSGSHDCSLRLWNLDNKTCMQEITAHRKKHEEAIHAVAFHPSKALIASAGADALAKVFV</sequence>
<dbReference type="PANTHER" id="PTHR15653">
    <property type="entry name" value="STRIATIN"/>
    <property type="match status" value="1"/>
</dbReference>
<reference evidence="14" key="1">
    <citation type="journal article" date="2017" name="PLoS ONE">
        <title>The Agassiz's desert tortoise genome provides a resource for the conservation of a threatened species.</title>
        <authorList>
            <person name="Tollis M."/>
            <person name="DeNardo D.F."/>
            <person name="Cornelius J.A."/>
            <person name="Dolby G.A."/>
            <person name="Edwards T."/>
            <person name="Henen B.T."/>
            <person name="Karl A.E."/>
            <person name="Murphy R.W."/>
            <person name="Kusumi K."/>
        </authorList>
    </citation>
    <scope>NUCLEOTIDE SEQUENCE [LARGE SCALE GENOMIC DNA]</scope>
</reference>
<dbReference type="Proteomes" id="UP000291020">
    <property type="component" value="Unassembled WGS sequence"/>
</dbReference>
<dbReference type="GO" id="GO:0070016">
    <property type="term" value="F:armadillo repeat domain binding"/>
    <property type="evidence" value="ECO:0007669"/>
    <property type="project" value="TreeGrafter"/>
</dbReference>
<dbReference type="SUPFAM" id="SSF50978">
    <property type="entry name" value="WD40 repeat-like"/>
    <property type="match status" value="1"/>
</dbReference>
<protein>
    <recommendedName>
        <fullName evidence="12">Striatin N-terminal domain-containing protein</fullName>
    </recommendedName>
</protein>
<keyword evidence="6" id="KW-0677">Repeat</keyword>
<dbReference type="PANTHER" id="PTHR15653:SF1">
    <property type="entry name" value="STRIATIN-4"/>
    <property type="match status" value="1"/>
</dbReference>
<keyword evidence="7" id="KW-0112">Calmodulin-binding</keyword>
<keyword evidence="4" id="KW-0597">Phosphoprotein</keyword>
<feature type="repeat" description="WD" evidence="9">
    <location>
        <begin position="433"/>
        <end position="465"/>
    </location>
</feature>
<dbReference type="InterPro" id="IPR019775">
    <property type="entry name" value="WD40_repeat_CS"/>
</dbReference>
<dbReference type="Gene3D" id="1.20.5.300">
    <property type="match status" value="1"/>
</dbReference>
<feature type="repeat" description="WD" evidence="9">
    <location>
        <begin position="612"/>
        <end position="644"/>
    </location>
</feature>